<dbReference type="AlphaFoldDB" id="A0QNP0"/>
<dbReference type="EMBL" id="CP000480">
    <property type="protein sequence ID" value="ABK70955.1"/>
    <property type="molecule type" value="Genomic_DNA"/>
</dbReference>
<sequence>MRQQQQQSADSVVFTRLFVPTAADSVKISNRREFFSRG</sequence>
<keyword evidence="2" id="KW-1185">Reference proteome</keyword>
<name>A0QNP0_MYCS2</name>
<gene>
    <name evidence="1" type="ordered locus">MSMEG_0112</name>
</gene>
<proteinExistence type="predicted"/>
<dbReference type="KEGG" id="msm:MSMEG_0112"/>
<evidence type="ECO:0000313" key="1">
    <source>
        <dbReference type="EMBL" id="ABK70955.1"/>
    </source>
</evidence>
<dbReference type="Proteomes" id="UP000000757">
    <property type="component" value="Chromosome"/>
</dbReference>
<organism evidence="1 2">
    <name type="scientific">Mycolicibacterium smegmatis (strain ATCC 700084 / mc(2)155)</name>
    <name type="common">Mycobacterium smegmatis</name>
    <dbReference type="NCBI Taxonomy" id="246196"/>
    <lineage>
        <taxon>Bacteria</taxon>
        <taxon>Bacillati</taxon>
        <taxon>Actinomycetota</taxon>
        <taxon>Actinomycetes</taxon>
        <taxon>Mycobacteriales</taxon>
        <taxon>Mycobacteriaceae</taxon>
        <taxon>Mycolicibacterium</taxon>
    </lineage>
</organism>
<evidence type="ECO:0000313" key="2">
    <source>
        <dbReference type="Proteomes" id="UP000000757"/>
    </source>
</evidence>
<protein>
    <submittedName>
        <fullName evidence="1">Uncharacterized protein</fullName>
    </submittedName>
</protein>
<reference evidence="1 2" key="1">
    <citation type="submission" date="2006-10" db="EMBL/GenBank/DDBJ databases">
        <authorList>
            <person name="Fleischmann R.D."/>
            <person name="Dodson R.J."/>
            <person name="Haft D.H."/>
            <person name="Merkel J.S."/>
            <person name="Nelson W.C."/>
            <person name="Fraser C.M."/>
        </authorList>
    </citation>
    <scope>NUCLEOTIDE SEQUENCE [LARGE SCALE GENOMIC DNA]</scope>
    <source>
        <strain evidence="2">ATCC 700084 / mc(2)155</strain>
    </source>
</reference>
<accession>A0QNP0</accession>
<dbReference type="PaxDb" id="246196-MSMEI_0108"/>
<dbReference type="STRING" id="246196.MSMEG_0112"/>